<sequence length="155" mass="17843">MKNLIGIDQDKAKALTSELNQLLADYQVFYQNLRGFHWNIKGREFFELHLKFEEFYNDAVIKIDEIAERILTLEGEPLHTFTAYVNHADIKEEKGITNGIEGVEIVVKNFATIILKEREILALAAEADDEGTVALMSDYISQTEKTLWMLNSYLQ</sequence>
<dbReference type="RefSeq" id="WP_089369809.1">
    <property type="nucleotide sequence ID" value="NZ_BMEP01000002.1"/>
</dbReference>
<protein>
    <submittedName>
        <fullName evidence="4">Starvation-inducible DNA-binding protein</fullName>
    </submittedName>
</protein>
<evidence type="ECO:0000256" key="2">
    <source>
        <dbReference type="RuleBase" id="RU003875"/>
    </source>
</evidence>
<evidence type="ECO:0000259" key="3">
    <source>
        <dbReference type="Pfam" id="PF00210"/>
    </source>
</evidence>
<name>A0A238VX14_9FLAO</name>
<dbReference type="InterPro" id="IPR002177">
    <property type="entry name" value="DPS_DNA-bd"/>
</dbReference>
<accession>A0A238VX14</accession>
<comment type="similarity">
    <text evidence="1 2">Belongs to the Dps family.</text>
</comment>
<dbReference type="OrthoDB" id="9797023at2"/>
<gene>
    <name evidence="4" type="ORF">SAMN06265376_101470</name>
</gene>
<keyword evidence="4" id="KW-0238">DNA-binding</keyword>
<dbReference type="Pfam" id="PF00210">
    <property type="entry name" value="Ferritin"/>
    <property type="match status" value="1"/>
</dbReference>
<organism evidence="4 5">
    <name type="scientific">Dokdonia pacifica</name>
    <dbReference type="NCBI Taxonomy" id="1627892"/>
    <lineage>
        <taxon>Bacteria</taxon>
        <taxon>Pseudomonadati</taxon>
        <taxon>Bacteroidota</taxon>
        <taxon>Flavobacteriia</taxon>
        <taxon>Flavobacteriales</taxon>
        <taxon>Flavobacteriaceae</taxon>
        <taxon>Dokdonia</taxon>
    </lineage>
</organism>
<dbReference type="InterPro" id="IPR012347">
    <property type="entry name" value="Ferritin-like"/>
</dbReference>
<dbReference type="PRINTS" id="PR01346">
    <property type="entry name" value="HELNAPAPROT"/>
</dbReference>
<keyword evidence="5" id="KW-1185">Reference proteome</keyword>
<reference evidence="4 5" key="1">
    <citation type="submission" date="2017-06" db="EMBL/GenBank/DDBJ databases">
        <authorList>
            <person name="Kim H.J."/>
            <person name="Triplett B.A."/>
        </authorList>
    </citation>
    <scope>NUCLEOTIDE SEQUENCE [LARGE SCALE GENOMIC DNA]</scope>
    <source>
        <strain evidence="4 5">DSM 25597</strain>
    </source>
</reference>
<dbReference type="PIRSF" id="PIRSF005900">
    <property type="entry name" value="Dps"/>
    <property type="match status" value="1"/>
</dbReference>
<dbReference type="AlphaFoldDB" id="A0A238VX14"/>
<dbReference type="Gene3D" id="1.20.1260.10">
    <property type="match status" value="1"/>
</dbReference>
<dbReference type="CDD" id="cd01043">
    <property type="entry name" value="DPS"/>
    <property type="match status" value="1"/>
</dbReference>
<dbReference type="GO" id="GO:0008199">
    <property type="term" value="F:ferric iron binding"/>
    <property type="evidence" value="ECO:0007669"/>
    <property type="project" value="InterPro"/>
</dbReference>
<dbReference type="Proteomes" id="UP000198379">
    <property type="component" value="Unassembled WGS sequence"/>
</dbReference>
<dbReference type="InterPro" id="IPR009078">
    <property type="entry name" value="Ferritin-like_SF"/>
</dbReference>
<dbReference type="InterPro" id="IPR023188">
    <property type="entry name" value="DPS_DNA-bd_CS"/>
</dbReference>
<dbReference type="PANTHER" id="PTHR42932">
    <property type="entry name" value="GENERAL STRESS PROTEIN 20U"/>
    <property type="match status" value="1"/>
</dbReference>
<evidence type="ECO:0000313" key="5">
    <source>
        <dbReference type="Proteomes" id="UP000198379"/>
    </source>
</evidence>
<dbReference type="EMBL" id="FZNY01000001">
    <property type="protein sequence ID" value="SNR38875.1"/>
    <property type="molecule type" value="Genomic_DNA"/>
</dbReference>
<dbReference type="GO" id="GO:0003677">
    <property type="term" value="F:DNA binding"/>
    <property type="evidence" value="ECO:0007669"/>
    <property type="project" value="UniProtKB-KW"/>
</dbReference>
<dbReference type="SUPFAM" id="SSF47240">
    <property type="entry name" value="Ferritin-like"/>
    <property type="match status" value="1"/>
</dbReference>
<dbReference type="InterPro" id="IPR008331">
    <property type="entry name" value="Ferritin_DPS_dom"/>
</dbReference>
<dbReference type="PANTHER" id="PTHR42932:SF1">
    <property type="entry name" value="GENERAL STRESS PROTEIN 20U"/>
    <property type="match status" value="1"/>
</dbReference>
<evidence type="ECO:0000313" key="4">
    <source>
        <dbReference type="EMBL" id="SNR38875.1"/>
    </source>
</evidence>
<feature type="domain" description="Ferritin/DPS" evidence="3">
    <location>
        <begin position="18"/>
        <end position="155"/>
    </location>
</feature>
<dbReference type="GO" id="GO:0016722">
    <property type="term" value="F:oxidoreductase activity, acting on metal ions"/>
    <property type="evidence" value="ECO:0007669"/>
    <property type="project" value="InterPro"/>
</dbReference>
<dbReference type="PROSITE" id="PS00818">
    <property type="entry name" value="DPS_1"/>
    <property type="match status" value="1"/>
</dbReference>
<proteinExistence type="inferred from homology"/>
<evidence type="ECO:0000256" key="1">
    <source>
        <dbReference type="ARBA" id="ARBA00009497"/>
    </source>
</evidence>